<proteinExistence type="predicted"/>
<gene>
    <name evidence="2" type="ORF">ACH5RR_006790</name>
</gene>
<reference evidence="2 3" key="1">
    <citation type="submission" date="2024-11" db="EMBL/GenBank/DDBJ databases">
        <title>A near-complete genome assembly of Cinchona calisaya.</title>
        <authorList>
            <person name="Lian D.C."/>
            <person name="Zhao X.W."/>
            <person name="Wei L."/>
        </authorList>
    </citation>
    <scope>NUCLEOTIDE SEQUENCE [LARGE SCALE GENOMIC DNA]</scope>
    <source>
        <tissue evidence="2">Nenye</tissue>
    </source>
</reference>
<feature type="region of interest" description="Disordered" evidence="1">
    <location>
        <begin position="106"/>
        <end position="167"/>
    </location>
</feature>
<evidence type="ECO:0000313" key="3">
    <source>
        <dbReference type="Proteomes" id="UP001630127"/>
    </source>
</evidence>
<evidence type="ECO:0000313" key="2">
    <source>
        <dbReference type="EMBL" id="KAL3533269.1"/>
    </source>
</evidence>
<dbReference type="PANTHER" id="PTHR33052">
    <property type="entry name" value="DUF4228 DOMAIN PROTEIN-RELATED"/>
    <property type="match status" value="1"/>
</dbReference>
<comment type="caution">
    <text evidence="2">The sequence shown here is derived from an EMBL/GenBank/DDBJ whole genome shotgun (WGS) entry which is preliminary data.</text>
</comment>
<evidence type="ECO:0008006" key="4">
    <source>
        <dbReference type="Google" id="ProtNLM"/>
    </source>
</evidence>
<organism evidence="2 3">
    <name type="scientific">Cinchona calisaya</name>
    <dbReference type="NCBI Taxonomy" id="153742"/>
    <lineage>
        <taxon>Eukaryota</taxon>
        <taxon>Viridiplantae</taxon>
        <taxon>Streptophyta</taxon>
        <taxon>Embryophyta</taxon>
        <taxon>Tracheophyta</taxon>
        <taxon>Spermatophyta</taxon>
        <taxon>Magnoliopsida</taxon>
        <taxon>eudicotyledons</taxon>
        <taxon>Gunneridae</taxon>
        <taxon>Pentapetalae</taxon>
        <taxon>asterids</taxon>
        <taxon>lamiids</taxon>
        <taxon>Gentianales</taxon>
        <taxon>Rubiaceae</taxon>
        <taxon>Cinchonoideae</taxon>
        <taxon>Cinchoneae</taxon>
        <taxon>Cinchona</taxon>
    </lineage>
</organism>
<protein>
    <recommendedName>
        <fullName evidence="4">DUF4228 domain-containing protein</fullName>
    </recommendedName>
</protein>
<accession>A0ABD3AQF8</accession>
<feature type="compositionally biased region" description="Polar residues" evidence="1">
    <location>
        <begin position="107"/>
        <end position="138"/>
    </location>
</feature>
<dbReference type="Proteomes" id="UP001630127">
    <property type="component" value="Unassembled WGS sequence"/>
</dbReference>
<dbReference type="InterPro" id="IPR025322">
    <property type="entry name" value="PADRE_dom"/>
</dbReference>
<name>A0ABD3AQF8_9GENT</name>
<sequence length="189" mass="20908">MGCSFSCHSSSVSVCKTVRVVQLNGYVEEFDYPVSVTEVTAKLPKHFVCTHAQLLSTCSKPLMPGTFLEPGQIYFLLPCSVFQSNVSLVDLAPLVKKLNNIAKTCRSKGQSGNRNSYSGLNGSTSSPVWRSPASSNRFSDMHGREETENCSTAFDPPRSSKSRSWKPILATIRERSFNRRSESDLQEKS</sequence>
<evidence type="ECO:0000256" key="1">
    <source>
        <dbReference type="SAM" id="MobiDB-lite"/>
    </source>
</evidence>
<dbReference type="Pfam" id="PF14009">
    <property type="entry name" value="PADRE"/>
    <property type="match status" value="1"/>
</dbReference>
<dbReference type="AlphaFoldDB" id="A0ABD3AQF8"/>
<dbReference type="EMBL" id="JBJUIK010000003">
    <property type="protein sequence ID" value="KAL3533269.1"/>
    <property type="molecule type" value="Genomic_DNA"/>
</dbReference>
<keyword evidence="3" id="KW-1185">Reference proteome</keyword>